<dbReference type="Gene3D" id="3.30.40.10">
    <property type="entry name" value="Zinc/RING finger domain, C3HC4 (zinc finger)"/>
    <property type="match status" value="1"/>
</dbReference>
<organism evidence="3 4">
    <name type="scientific">Heterorhabditis bacteriophora</name>
    <name type="common">Entomopathogenic nematode worm</name>
    <dbReference type="NCBI Taxonomy" id="37862"/>
    <lineage>
        <taxon>Eukaryota</taxon>
        <taxon>Metazoa</taxon>
        <taxon>Ecdysozoa</taxon>
        <taxon>Nematoda</taxon>
        <taxon>Chromadorea</taxon>
        <taxon>Rhabditida</taxon>
        <taxon>Rhabditina</taxon>
        <taxon>Rhabditomorpha</taxon>
        <taxon>Strongyloidea</taxon>
        <taxon>Heterorhabditidae</taxon>
        <taxon>Heterorhabditis</taxon>
    </lineage>
</organism>
<dbReference type="InterPro" id="IPR010911">
    <property type="entry name" value="Rab_BD"/>
</dbReference>
<evidence type="ECO:0000259" key="2">
    <source>
        <dbReference type="PROSITE" id="PS50916"/>
    </source>
</evidence>
<reference evidence="4" key="1">
    <citation type="submission" date="2016-11" db="UniProtKB">
        <authorList>
            <consortium name="WormBaseParasite"/>
        </authorList>
    </citation>
    <scope>IDENTIFICATION</scope>
</reference>
<dbReference type="InterPro" id="IPR013083">
    <property type="entry name" value="Znf_RING/FYVE/PHD"/>
</dbReference>
<accession>A0A1I7X8S1</accession>
<dbReference type="AlphaFoldDB" id="A0A1I7X8S1"/>
<evidence type="ECO:0000256" key="1">
    <source>
        <dbReference type="SAM" id="MobiDB-lite"/>
    </source>
</evidence>
<sequence length="75" mass="8654">MLKELTAEEQAIIRPVLERDLEFQRREKARVRLLKTSVNLYKSESIAHQSSTYSMPESESSESMTSYQSNISSAR</sequence>
<feature type="region of interest" description="Disordered" evidence="1">
    <location>
        <begin position="45"/>
        <end position="75"/>
    </location>
</feature>
<dbReference type="PROSITE" id="PS50916">
    <property type="entry name" value="RABBD"/>
    <property type="match status" value="1"/>
</dbReference>
<feature type="domain" description="RabBD" evidence="2">
    <location>
        <begin position="1"/>
        <end position="57"/>
    </location>
</feature>
<feature type="compositionally biased region" description="Low complexity" evidence="1">
    <location>
        <begin position="49"/>
        <end position="69"/>
    </location>
</feature>
<evidence type="ECO:0000313" key="4">
    <source>
        <dbReference type="WBParaSite" id="Hba_14042"/>
    </source>
</evidence>
<name>A0A1I7X8S1_HETBA</name>
<dbReference type="WBParaSite" id="Hba_14042">
    <property type="protein sequence ID" value="Hba_14042"/>
    <property type="gene ID" value="Hba_14042"/>
</dbReference>
<dbReference type="GO" id="GO:0031267">
    <property type="term" value="F:small GTPase binding"/>
    <property type="evidence" value="ECO:0007669"/>
    <property type="project" value="InterPro"/>
</dbReference>
<keyword evidence="3" id="KW-1185">Reference proteome</keyword>
<evidence type="ECO:0000313" key="3">
    <source>
        <dbReference type="Proteomes" id="UP000095283"/>
    </source>
</evidence>
<proteinExistence type="predicted"/>
<protein>
    <submittedName>
        <fullName evidence="4">RabBD domain-containing protein</fullName>
    </submittedName>
</protein>
<dbReference type="Proteomes" id="UP000095283">
    <property type="component" value="Unplaced"/>
</dbReference>
<dbReference type="GO" id="GO:0006886">
    <property type="term" value="P:intracellular protein transport"/>
    <property type="evidence" value="ECO:0007669"/>
    <property type="project" value="InterPro"/>
</dbReference>